<keyword evidence="3 5" id="KW-0863">Zinc-finger</keyword>
<accession>A0A7J8HCV2</accession>
<dbReference type="InterPro" id="IPR045345">
    <property type="entry name" value="Gag_p24_C"/>
</dbReference>
<feature type="region of interest" description="Disordered" evidence="6">
    <location>
        <begin position="218"/>
        <end position="237"/>
    </location>
</feature>
<sequence>MKVSTPPTPRPTLDELSGQGAFSTIAQQAGLIDAVLVQFKNIFLKAWQKIESTGHTAPSFVRTMQGPTEPYTDFLSQLKNALRRETGQGKATKIILQSSTFENANSECRCILSPLKGQGASLDDYIWACAGVGDPEHHASVFATALASALNNKGTCYNCGKLGHFRKDCRKKKKVEIKGTKKEPPGLCSKCKKGRHWTNECFSKKDKDENWINSVAPKNTPQWEMPRGAHHPGAPSRIQGLCSSLSAMACNTSNHPGKGPKGSYEGQCSG</sequence>
<dbReference type="GO" id="GO:0008270">
    <property type="term" value="F:zinc ion binding"/>
    <property type="evidence" value="ECO:0007669"/>
    <property type="project" value="UniProtKB-KW"/>
</dbReference>
<comment type="caution">
    <text evidence="8">The sequence shown here is derived from an EMBL/GenBank/DDBJ whole genome shotgun (WGS) entry which is preliminary data.</text>
</comment>
<dbReference type="Proteomes" id="UP000550707">
    <property type="component" value="Unassembled WGS sequence"/>
</dbReference>
<keyword evidence="1" id="KW-0519">Myristate</keyword>
<evidence type="ECO:0000256" key="3">
    <source>
        <dbReference type="ARBA" id="ARBA00022771"/>
    </source>
</evidence>
<dbReference type="Gene3D" id="1.10.1200.30">
    <property type="match status" value="1"/>
</dbReference>
<dbReference type="Pfam" id="PF19317">
    <property type="entry name" value="Gag_p24_C"/>
    <property type="match status" value="1"/>
</dbReference>
<feature type="domain" description="CCHC-type" evidence="7">
    <location>
        <begin position="156"/>
        <end position="171"/>
    </location>
</feature>
<dbReference type="InterPro" id="IPR008916">
    <property type="entry name" value="Retrov_capsid_C"/>
</dbReference>
<name>A0A7J8HCV2_MOLMO</name>
<dbReference type="InterPro" id="IPR036875">
    <property type="entry name" value="Znf_CCHC_sf"/>
</dbReference>
<evidence type="ECO:0000256" key="1">
    <source>
        <dbReference type="ARBA" id="ARBA00022707"/>
    </source>
</evidence>
<keyword evidence="1" id="KW-0449">Lipoprotein</keyword>
<evidence type="ECO:0000313" key="9">
    <source>
        <dbReference type="Proteomes" id="UP000550707"/>
    </source>
</evidence>
<dbReference type="Gene3D" id="4.10.60.10">
    <property type="entry name" value="Zinc finger, CCHC-type"/>
    <property type="match status" value="1"/>
</dbReference>
<keyword evidence="2" id="KW-0479">Metal-binding</keyword>
<evidence type="ECO:0000313" key="8">
    <source>
        <dbReference type="EMBL" id="KAF6469775.1"/>
    </source>
</evidence>
<evidence type="ECO:0000256" key="5">
    <source>
        <dbReference type="PROSITE-ProRule" id="PRU00047"/>
    </source>
</evidence>
<dbReference type="PANTHER" id="PTHR40389">
    <property type="entry name" value="ENDOGENOUS RETROVIRUS GROUP K MEMBER 24 GAG POLYPROTEIN-RELATED"/>
    <property type="match status" value="1"/>
</dbReference>
<dbReference type="Gene3D" id="1.10.375.10">
    <property type="entry name" value="Human Immunodeficiency Virus Type 1 Capsid Protein"/>
    <property type="match status" value="1"/>
</dbReference>
<dbReference type="SMART" id="SM00343">
    <property type="entry name" value="ZnF_C2HC"/>
    <property type="match status" value="2"/>
</dbReference>
<protein>
    <recommendedName>
        <fullName evidence="7">CCHC-type domain-containing protein</fullName>
    </recommendedName>
</protein>
<dbReference type="InterPro" id="IPR050195">
    <property type="entry name" value="Primate_lentivir_Gag_pol-like"/>
</dbReference>
<dbReference type="Pfam" id="PF00098">
    <property type="entry name" value="zf-CCHC"/>
    <property type="match status" value="1"/>
</dbReference>
<dbReference type="PROSITE" id="PS50158">
    <property type="entry name" value="ZF_CCHC"/>
    <property type="match status" value="1"/>
</dbReference>
<dbReference type="InterPro" id="IPR008919">
    <property type="entry name" value="Retrov_capsid_N"/>
</dbReference>
<dbReference type="GO" id="GO:0016032">
    <property type="term" value="P:viral process"/>
    <property type="evidence" value="ECO:0007669"/>
    <property type="project" value="InterPro"/>
</dbReference>
<keyword evidence="9" id="KW-1185">Reference proteome</keyword>
<dbReference type="Pfam" id="PF14787">
    <property type="entry name" value="zf-CCHC_5"/>
    <property type="match status" value="1"/>
</dbReference>
<dbReference type="SUPFAM" id="SSF47353">
    <property type="entry name" value="Retrovirus capsid dimerization domain-like"/>
    <property type="match status" value="1"/>
</dbReference>
<evidence type="ECO:0000256" key="2">
    <source>
        <dbReference type="ARBA" id="ARBA00022723"/>
    </source>
</evidence>
<dbReference type="SUPFAM" id="SSF57756">
    <property type="entry name" value="Retrovirus zinc finger-like domains"/>
    <property type="match status" value="1"/>
</dbReference>
<dbReference type="GO" id="GO:0003676">
    <property type="term" value="F:nucleic acid binding"/>
    <property type="evidence" value="ECO:0007669"/>
    <property type="project" value="InterPro"/>
</dbReference>
<dbReference type="InterPro" id="IPR001878">
    <property type="entry name" value="Znf_CCHC"/>
</dbReference>
<organism evidence="8 9">
    <name type="scientific">Molossus molossus</name>
    <name type="common">Pallas' mastiff bat</name>
    <name type="synonym">Vespertilio molossus</name>
    <dbReference type="NCBI Taxonomy" id="27622"/>
    <lineage>
        <taxon>Eukaryota</taxon>
        <taxon>Metazoa</taxon>
        <taxon>Chordata</taxon>
        <taxon>Craniata</taxon>
        <taxon>Vertebrata</taxon>
        <taxon>Euteleostomi</taxon>
        <taxon>Mammalia</taxon>
        <taxon>Eutheria</taxon>
        <taxon>Laurasiatheria</taxon>
        <taxon>Chiroptera</taxon>
        <taxon>Yangochiroptera</taxon>
        <taxon>Molossidae</taxon>
        <taxon>Molossus</taxon>
    </lineage>
</organism>
<evidence type="ECO:0000259" key="7">
    <source>
        <dbReference type="PROSITE" id="PS50158"/>
    </source>
</evidence>
<gene>
    <name evidence="8" type="ORF">HJG59_011137</name>
</gene>
<keyword evidence="4" id="KW-0862">Zinc</keyword>
<dbReference type="AlphaFoldDB" id="A0A7J8HCV2"/>
<dbReference type="InParanoid" id="A0A7J8HCV2"/>
<dbReference type="EMBL" id="JACASF010000007">
    <property type="protein sequence ID" value="KAF6469775.1"/>
    <property type="molecule type" value="Genomic_DNA"/>
</dbReference>
<dbReference type="Pfam" id="PF00607">
    <property type="entry name" value="Gag_p24"/>
    <property type="match status" value="1"/>
</dbReference>
<evidence type="ECO:0000256" key="4">
    <source>
        <dbReference type="ARBA" id="ARBA00022833"/>
    </source>
</evidence>
<proteinExistence type="predicted"/>
<reference evidence="8 9" key="1">
    <citation type="journal article" date="2020" name="Nature">
        <title>Six reference-quality genomes reveal evolution of bat adaptations.</title>
        <authorList>
            <person name="Jebb D."/>
            <person name="Huang Z."/>
            <person name="Pippel M."/>
            <person name="Hughes G.M."/>
            <person name="Lavrichenko K."/>
            <person name="Devanna P."/>
            <person name="Winkler S."/>
            <person name="Jermiin L.S."/>
            <person name="Skirmuntt E.C."/>
            <person name="Katzourakis A."/>
            <person name="Burkitt-Gray L."/>
            <person name="Ray D.A."/>
            <person name="Sullivan K.A.M."/>
            <person name="Roscito J.G."/>
            <person name="Kirilenko B.M."/>
            <person name="Davalos L.M."/>
            <person name="Corthals A.P."/>
            <person name="Power M.L."/>
            <person name="Jones G."/>
            <person name="Ransome R.D."/>
            <person name="Dechmann D.K.N."/>
            <person name="Locatelli A.G."/>
            <person name="Puechmaille S.J."/>
            <person name="Fedrigo O."/>
            <person name="Jarvis E.D."/>
            <person name="Hiller M."/>
            <person name="Vernes S.C."/>
            <person name="Myers E.W."/>
            <person name="Teeling E.C."/>
        </authorList>
    </citation>
    <scope>NUCLEOTIDE SEQUENCE [LARGE SCALE GENOMIC DNA]</scope>
    <source>
        <strain evidence="8">MMolMol1</strain>
        <tissue evidence="8">Muscle</tissue>
    </source>
</reference>
<dbReference type="PANTHER" id="PTHR40389:SF2">
    <property type="entry name" value="ENDOGENOUS RETROVIRUS GROUP K MEMBER 24 GAG POLYPROTEIN-RELATED"/>
    <property type="match status" value="1"/>
</dbReference>
<evidence type="ECO:0000256" key="6">
    <source>
        <dbReference type="SAM" id="MobiDB-lite"/>
    </source>
</evidence>